<dbReference type="EMBL" id="BAABHO010000029">
    <property type="protein sequence ID" value="GAA4796476.1"/>
    <property type="molecule type" value="Genomic_DNA"/>
</dbReference>
<proteinExistence type="predicted"/>
<keyword evidence="2" id="KW-1133">Transmembrane helix</keyword>
<keyword evidence="4" id="KW-1185">Reference proteome</keyword>
<feature type="transmembrane region" description="Helical" evidence="2">
    <location>
        <begin position="91"/>
        <end position="113"/>
    </location>
</feature>
<evidence type="ECO:0000256" key="2">
    <source>
        <dbReference type="SAM" id="Phobius"/>
    </source>
</evidence>
<dbReference type="Proteomes" id="UP001500928">
    <property type="component" value="Unassembled WGS sequence"/>
</dbReference>
<accession>A0ABP9BJF2</accession>
<dbReference type="RefSeq" id="WP_345417894.1">
    <property type="nucleotide sequence ID" value="NZ_BAABHO010000029.1"/>
</dbReference>
<feature type="compositionally biased region" description="Low complexity" evidence="1">
    <location>
        <begin position="182"/>
        <end position="199"/>
    </location>
</feature>
<keyword evidence="2" id="KW-0472">Membrane</keyword>
<evidence type="ECO:0000256" key="1">
    <source>
        <dbReference type="SAM" id="MobiDB-lite"/>
    </source>
</evidence>
<protein>
    <submittedName>
        <fullName evidence="3">Membrane protein</fullName>
    </submittedName>
</protein>
<feature type="transmembrane region" description="Helical" evidence="2">
    <location>
        <begin position="125"/>
        <end position="146"/>
    </location>
</feature>
<evidence type="ECO:0000313" key="4">
    <source>
        <dbReference type="Proteomes" id="UP001500928"/>
    </source>
</evidence>
<feature type="transmembrane region" description="Helical" evidence="2">
    <location>
        <begin position="60"/>
        <end position="79"/>
    </location>
</feature>
<feature type="region of interest" description="Disordered" evidence="1">
    <location>
        <begin position="153"/>
        <end position="199"/>
    </location>
</feature>
<organism evidence="3 4">
    <name type="scientific">Actinomycetospora chlora</name>
    <dbReference type="NCBI Taxonomy" id="663608"/>
    <lineage>
        <taxon>Bacteria</taxon>
        <taxon>Bacillati</taxon>
        <taxon>Actinomycetota</taxon>
        <taxon>Actinomycetes</taxon>
        <taxon>Pseudonocardiales</taxon>
        <taxon>Pseudonocardiaceae</taxon>
        <taxon>Actinomycetospora</taxon>
    </lineage>
</organism>
<feature type="compositionally biased region" description="Basic and acidic residues" evidence="1">
    <location>
        <begin position="155"/>
        <end position="168"/>
    </location>
</feature>
<name>A0ABP9BJF2_9PSEU</name>
<comment type="caution">
    <text evidence="3">The sequence shown here is derived from an EMBL/GenBank/DDBJ whole genome shotgun (WGS) entry which is preliminary data.</text>
</comment>
<reference evidence="4" key="1">
    <citation type="journal article" date="2019" name="Int. J. Syst. Evol. Microbiol.">
        <title>The Global Catalogue of Microorganisms (GCM) 10K type strain sequencing project: providing services to taxonomists for standard genome sequencing and annotation.</title>
        <authorList>
            <consortium name="The Broad Institute Genomics Platform"/>
            <consortium name="The Broad Institute Genome Sequencing Center for Infectious Disease"/>
            <person name="Wu L."/>
            <person name="Ma J."/>
        </authorList>
    </citation>
    <scope>NUCLEOTIDE SEQUENCE [LARGE SCALE GENOMIC DNA]</scope>
    <source>
        <strain evidence="4">JCM 17979</strain>
    </source>
</reference>
<keyword evidence="2" id="KW-0812">Transmembrane</keyword>
<gene>
    <name evidence="3" type="ORF">GCM10023200_35710</name>
</gene>
<evidence type="ECO:0000313" key="3">
    <source>
        <dbReference type="EMBL" id="GAA4796476.1"/>
    </source>
</evidence>
<sequence length="199" mass="21333">MARSRVGRRTRRVLVFLHVVVSLGWMGAGAANVVLAATALTVPREVARVCYHLIDRIDVVLVIPAAFGALVTGVALGLVTPWGLARHWWVLVKLVLTVAVIVFSTFFVGVWVLEGVEDPGPSAWPLVWGGVANLASFLLMTWASIAKPWGTTPWTRRDRQLPGRHPSDRGPSTAARTRRSSEASVAASAAVSPIAEGSL</sequence>